<name>A0A0G4HT95_9ALVE</name>
<dbReference type="EMBL" id="CDMZ01003790">
    <property type="protein sequence ID" value="CEM47598.1"/>
    <property type="molecule type" value="Genomic_DNA"/>
</dbReference>
<reference evidence="2" key="1">
    <citation type="submission" date="2014-11" db="EMBL/GenBank/DDBJ databases">
        <authorList>
            <person name="Otto D Thomas"/>
            <person name="Naeem Raeece"/>
        </authorList>
    </citation>
    <scope>NUCLEOTIDE SEQUENCE</scope>
</reference>
<dbReference type="VEuPathDB" id="CryptoDB:Cvel_31344"/>
<feature type="compositionally biased region" description="Basic and acidic residues" evidence="1">
    <location>
        <begin position="217"/>
        <end position="227"/>
    </location>
</feature>
<gene>
    <name evidence="2" type="ORF">Cvel_31344</name>
</gene>
<feature type="region of interest" description="Disordered" evidence="1">
    <location>
        <begin position="212"/>
        <end position="242"/>
    </location>
</feature>
<evidence type="ECO:0000256" key="1">
    <source>
        <dbReference type="SAM" id="MobiDB-lite"/>
    </source>
</evidence>
<protein>
    <submittedName>
        <fullName evidence="2">Uncharacterized protein</fullName>
    </submittedName>
</protein>
<dbReference type="AlphaFoldDB" id="A0A0G4HT95"/>
<organism evidence="2">
    <name type="scientific">Chromera velia CCMP2878</name>
    <dbReference type="NCBI Taxonomy" id="1169474"/>
    <lineage>
        <taxon>Eukaryota</taxon>
        <taxon>Sar</taxon>
        <taxon>Alveolata</taxon>
        <taxon>Colpodellida</taxon>
        <taxon>Chromeraceae</taxon>
        <taxon>Chromera</taxon>
    </lineage>
</organism>
<proteinExistence type="predicted"/>
<evidence type="ECO:0000313" key="2">
    <source>
        <dbReference type="EMBL" id="CEM47598.1"/>
    </source>
</evidence>
<accession>A0A0G4HT95</accession>
<sequence length="266" mass="28666">MKMWKAADRFSFGMVALEGFLGENPVREVGDCRSFAEVQKYWSTKGYTKLQSALDGLTQDGDIDRYRLLQGTLCELLDTRRGCADGPCTRRSLLGSCGDGQGRQVATGVLGGSAPSVDRAAGQGRVVVREVGATRGGGVRQFSSLKTTEEILEWLEEKEEEEEVALGGQLIMENGAASGQGCWGLTEGRMGLEEEAKMERVQGKLSRIAKVGSGSHELLESDPEKETGPLARPLPAPSTESGPSGLWEWLGALWTSCQCSSCVLRE</sequence>